<dbReference type="AlphaFoldDB" id="M0NAP6"/>
<feature type="compositionally biased region" description="Basic and acidic residues" evidence="1">
    <location>
        <begin position="105"/>
        <end position="116"/>
    </location>
</feature>
<keyword evidence="3" id="KW-1185">Reference proteome</keyword>
<gene>
    <name evidence="2" type="ORF">C450_05095</name>
</gene>
<evidence type="ECO:0000256" key="1">
    <source>
        <dbReference type="SAM" id="MobiDB-lite"/>
    </source>
</evidence>
<reference evidence="2 3" key="1">
    <citation type="journal article" date="2014" name="PLoS Genet.">
        <title>Phylogenetically driven sequencing of extremely halophilic archaea reveals strategies for static and dynamic osmo-response.</title>
        <authorList>
            <person name="Becker E.A."/>
            <person name="Seitzer P.M."/>
            <person name="Tritt A."/>
            <person name="Larsen D."/>
            <person name="Krusor M."/>
            <person name="Yao A.I."/>
            <person name="Wu D."/>
            <person name="Madern D."/>
            <person name="Eisen J.A."/>
            <person name="Darling A.E."/>
            <person name="Facciotti M.T."/>
        </authorList>
    </citation>
    <scope>NUCLEOTIDE SEQUENCE [LARGE SCALE GENOMIC DNA]</scope>
    <source>
        <strain evidence="2 3">DSM 8989</strain>
    </source>
</reference>
<feature type="region of interest" description="Disordered" evidence="1">
    <location>
        <begin position="105"/>
        <end position="177"/>
    </location>
</feature>
<evidence type="ECO:0000313" key="3">
    <source>
        <dbReference type="Proteomes" id="UP000011625"/>
    </source>
</evidence>
<feature type="compositionally biased region" description="Low complexity" evidence="1">
    <location>
        <begin position="122"/>
        <end position="132"/>
    </location>
</feature>
<dbReference type="EMBL" id="AOME01000026">
    <property type="protein sequence ID" value="EMA54643.1"/>
    <property type="molecule type" value="Genomic_DNA"/>
</dbReference>
<protein>
    <submittedName>
        <fullName evidence="2">Uncharacterized protein</fullName>
    </submittedName>
</protein>
<sequence>MSRDHQFTVGDVVLDTHQESPNPAVVLNLPPKHASEWIAYADTSVAEDNPDYPDESPIVVVGFYDDLVEHAEELLWPESPVPLTELSDYGVKDYAFPVDRLKPADDTTLAERHAGADEETTDTTSEGETTSDTNEHDDGEGEAEPETAHEDSGSSSVNDDDGQQDLHDLRDYLKDNGVRSEIGDETVVVEKLGETYQLSTDEVLEGDGPYRDRLEQLVDEAPV</sequence>
<dbReference type="PATRIC" id="fig|1227456.3.peg.1037"/>
<name>M0NAP6_9EURY</name>
<evidence type="ECO:0000313" key="2">
    <source>
        <dbReference type="EMBL" id="EMA54643.1"/>
    </source>
</evidence>
<dbReference type="OrthoDB" id="217083at2157"/>
<dbReference type="RefSeq" id="WP_005040845.1">
    <property type="nucleotide sequence ID" value="NZ_AOME01000026.1"/>
</dbReference>
<organism evidence="2 3">
    <name type="scientific">Halococcus salifodinae DSM 8989</name>
    <dbReference type="NCBI Taxonomy" id="1227456"/>
    <lineage>
        <taxon>Archaea</taxon>
        <taxon>Methanobacteriati</taxon>
        <taxon>Methanobacteriota</taxon>
        <taxon>Stenosarchaea group</taxon>
        <taxon>Halobacteria</taxon>
        <taxon>Halobacteriales</taxon>
        <taxon>Halococcaceae</taxon>
        <taxon>Halococcus</taxon>
    </lineage>
</organism>
<feature type="region of interest" description="Disordered" evidence="1">
    <location>
        <begin position="200"/>
        <end position="223"/>
    </location>
</feature>
<dbReference type="Proteomes" id="UP000011625">
    <property type="component" value="Unassembled WGS sequence"/>
</dbReference>
<comment type="caution">
    <text evidence="2">The sequence shown here is derived from an EMBL/GenBank/DDBJ whole genome shotgun (WGS) entry which is preliminary data.</text>
</comment>
<feature type="compositionally biased region" description="Acidic residues" evidence="1">
    <location>
        <begin position="135"/>
        <end position="145"/>
    </location>
</feature>
<feature type="compositionally biased region" description="Basic and acidic residues" evidence="1">
    <location>
        <begin position="164"/>
        <end position="177"/>
    </location>
</feature>
<proteinExistence type="predicted"/>
<accession>M0NAP6</accession>